<dbReference type="EMBL" id="KV441564">
    <property type="protein sequence ID" value="OAF98753.1"/>
    <property type="molecule type" value="Genomic_DNA"/>
</dbReference>
<organism evidence="1 2">
    <name type="scientific">Paraphaeosphaeria sporulosa</name>
    <dbReference type="NCBI Taxonomy" id="1460663"/>
    <lineage>
        <taxon>Eukaryota</taxon>
        <taxon>Fungi</taxon>
        <taxon>Dikarya</taxon>
        <taxon>Ascomycota</taxon>
        <taxon>Pezizomycotina</taxon>
        <taxon>Dothideomycetes</taxon>
        <taxon>Pleosporomycetidae</taxon>
        <taxon>Pleosporales</taxon>
        <taxon>Massarineae</taxon>
        <taxon>Didymosphaeriaceae</taxon>
        <taxon>Paraphaeosphaeria</taxon>
    </lineage>
</organism>
<keyword evidence="2" id="KW-1185">Reference proteome</keyword>
<evidence type="ECO:0000313" key="1">
    <source>
        <dbReference type="EMBL" id="OAF98753.1"/>
    </source>
</evidence>
<proteinExistence type="predicted"/>
<dbReference type="InParanoid" id="A0A177BTM4"/>
<protein>
    <submittedName>
        <fullName evidence="1">Uncharacterized protein</fullName>
    </submittedName>
</protein>
<dbReference type="RefSeq" id="XP_018029119.1">
    <property type="nucleotide sequence ID" value="XM_018182298.1"/>
</dbReference>
<dbReference type="GeneID" id="28765784"/>
<reference evidence="1 2" key="1">
    <citation type="submission" date="2016-05" db="EMBL/GenBank/DDBJ databases">
        <title>Comparative analysis of secretome profiles of manganese(II)-oxidizing ascomycete fungi.</title>
        <authorList>
            <consortium name="DOE Joint Genome Institute"/>
            <person name="Zeiner C.A."/>
            <person name="Purvine S.O."/>
            <person name="Zink E.M."/>
            <person name="Wu S."/>
            <person name="Pasa-Tolic L."/>
            <person name="Chaput D.L."/>
            <person name="Haridas S."/>
            <person name="Grigoriev I.V."/>
            <person name="Santelli C.M."/>
            <person name="Hansel C.M."/>
        </authorList>
    </citation>
    <scope>NUCLEOTIDE SEQUENCE [LARGE SCALE GENOMIC DNA]</scope>
    <source>
        <strain evidence="1 2">AP3s5-JAC2a</strain>
    </source>
</reference>
<dbReference type="AlphaFoldDB" id="A0A177BTM4"/>
<accession>A0A177BTM4</accession>
<evidence type="ECO:0000313" key="2">
    <source>
        <dbReference type="Proteomes" id="UP000077069"/>
    </source>
</evidence>
<sequence>MATITALLVLIPHEHEHSKTPHDPQGRTGAPLYGPRDCSAHVKSRWSFGRTTAVSPKYMRLQRRRFASSARLNPRAEVQASISRAAALYLSLYPSYHIVFPFNEPARARLRLGLGTGAGGLEKIEDVVGLIRSFVRSAERTTAGFGARGRRVGWIDERRGPRESWHCSQSRVGLAMFRALPEAGGAAVLSREPCRAAEHESALAVAGSRYSIPWAKLWTRSSPSG</sequence>
<name>A0A177BTM4_9PLEO</name>
<dbReference type="OrthoDB" id="3772764at2759"/>
<dbReference type="Proteomes" id="UP000077069">
    <property type="component" value="Unassembled WGS sequence"/>
</dbReference>
<gene>
    <name evidence="1" type="ORF">CC84DRAFT_1210623</name>
</gene>